<dbReference type="STRING" id="768706.Desor_3106"/>
<dbReference type="SMART" id="SM00926">
    <property type="entry name" value="Molybdop_Fe4S4"/>
    <property type="match status" value="1"/>
</dbReference>
<dbReference type="eggNOG" id="COG0243">
    <property type="taxonomic scope" value="Bacteria"/>
</dbReference>
<reference evidence="9 10" key="2">
    <citation type="journal article" date="2012" name="J. Bacteriol.">
        <title>Complete genome sequences of Desulfosporosinus orientis DSM765T, Desulfosporosinus youngiae DSM17734T, Desulfosporosinus meridiei DSM13257T, and Desulfosporosinus acidiphilus DSM22704T.</title>
        <authorList>
            <person name="Pester M."/>
            <person name="Brambilla E."/>
            <person name="Alazard D."/>
            <person name="Rattei T."/>
            <person name="Weinmaier T."/>
            <person name="Han J."/>
            <person name="Lucas S."/>
            <person name="Lapidus A."/>
            <person name="Cheng J.F."/>
            <person name="Goodwin L."/>
            <person name="Pitluck S."/>
            <person name="Peters L."/>
            <person name="Ovchinnikova G."/>
            <person name="Teshima H."/>
            <person name="Detter J.C."/>
            <person name="Han C.S."/>
            <person name="Tapia R."/>
            <person name="Land M.L."/>
            <person name="Hauser L."/>
            <person name="Kyrpides N.C."/>
            <person name="Ivanova N.N."/>
            <person name="Pagani I."/>
            <person name="Huntmann M."/>
            <person name="Wei C.L."/>
            <person name="Davenport K.W."/>
            <person name="Daligault H."/>
            <person name="Chain P.S."/>
            <person name="Chen A."/>
            <person name="Mavromatis K."/>
            <person name="Markowitz V."/>
            <person name="Szeto E."/>
            <person name="Mikhailova N."/>
            <person name="Pati A."/>
            <person name="Wagner M."/>
            <person name="Woyke T."/>
            <person name="Ollivier B."/>
            <person name="Klenk H.P."/>
            <person name="Spring S."/>
            <person name="Loy A."/>
        </authorList>
    </citation>
    <scope>NUCLEOTIDE SEQUENCE [LARGE SCALE GENOMIC DNA]</scope>
    <source>
        <strain evidence="10">ATCC 19365 / DSM 765 / NCIMB 8382 / VKM B-1628</strain>
    </source>
</reference>
<name>G7W6I5_DESOD</name>
<evidence type="ECO:0000256" key="5">
    <source>
        <dbReference type="ARBA" id="ARBA00023002"/>
    </source>
</evidence>
<dbReference type="GO" id="GO:0046872">
    <property type="term" value="F:metal ion binding"/>
    <property type="evidence" value="ECO:0007669"/>
    <property type="project" value="UniProtKB-KW"/>
</dbReference>
<dbReference type="InterPro" id="IPR006963">
    <property type="entry name" value="Mopterin_OxRdtase_4Fe-4S_dom"/>
</dbReference>
<evidence type="ECO:0000256" key="7">
    <source>
        <dbReference type="ARBA" id="ARBA00023014"/>
    </source>
</evidence>
<gene>
    <name evidence="9" type="ordered locus">Desor_3106</name>
</gene>
<dbReference type="Gene3D" id="3.30.2070.10">
    <property type="entry name" value="Formate dehydrogenase/DMSO reductase"/>
    <property type="match status" value="1"/>
</dbReference>
<sequence length="670" mass="74845">MKITRHVCPLNCYDTCSILAHVDNDRLIKVSGDPLQSYTLGTLCSKGYSLTEHTYHPDRILYPLRQSSRGSENWKRITWEEALQEISGKILEIYQKDSNLLPLALLDGKANTGVLARSLSHMLSSISPITQIENPHSGGAVLDAQLLDFGGYSQKDPEDMKKADLIVLWGVNPASTAIHQMRILQQARNRGTKVILIDVFPSVTADKVDKAIFVKPGGDGALALAILRELMLKSSLNYHFLFRESEGWENLRDWLLETDPEQMRNVAGISGEVITYLANEIRRCSTTVFWIGKGLQKYTNSGQNIRAIHALAVAGGLMKDCGGGIYTSHSVDFLFNDIWGSDLINNRKMNFSSFMLHHKALDPGIRMLWVTQSNPLVQGTELQAFRKMMSSLDLIVTTEHFLTPTARYSDIVLPAATLFEMEDIIAGGWHQWLGLNEQAITPLGEVRSELEIAQALSRVLNKAFPGVCPFPADRAISDWLRLAVPPQLCRQLGIDTYKELKNGPQKIPLKKLADNSQLQRKYRFVVPEAMELGCPEIPSIIAPVSPPESYPYRLICVRQADRLNSQFGNLSWLLEGQVRDEIILNKELAGLKKIVSGDQVSVYNQWGEITLKAKVSQEFPDNIVVCSARQDLNVKSINNLIGGRETDMGKATNGVFDMAFHETFVNIVRS</sequence>
<dbReference type="PANTHER" id="PTHR43742">
    <property type="entry name" value="TRIMETHYLAMINE-N-OXIDE REDUCTASE"/>
    <property type="match status" value="1"/>
</dbReference>
<evidence type="ECO:0000256" key="3">
    <source>
        <dbReference type="ARBA" id="ARBA00022505"/>
    </source>
</evidence>
<dbReference type="AlphaFoldDB" id="G7W6I5"/>
<comment type="similarity">
    <text evidence="2">Belongs to the prokaryotic molybdopterin-containing oxidoreductase family.</text>
</comment>
<dbReference type="Pfam" id="PF00384">
    <property type="entry name" value="Molybdopterin"/>
    <property type="match status" value="1"/>
</dbReference>
<evidence type="ECO:0000313" key="9">
    <source>
        <dbReference type="EMBL" id="AET68623.1"/>
    </source>
</evidence>
<dbReference type="EMBL" id="CP003108">
    <property type="protein sequence ID" value="AET68623.1"/>
    <property type="molecule type" value="Genomic_DNA"/>
</dbReference>
<dbReference type="PROSITE" id="PS00490">
    <property type="entry name" value="MOLYBDOPTERIN_PROK_2"/>
    <property type="match status" value="1"/>
</dbReference>
<dbReference type="InterPro" id="IPR006655">
    <property type="entry name" value="Mopterin_OxRdtase_prok_CS"/>
</dbReference>
<dbReference type="HOGENOM" id="CLU_000422_13_3_9"/>
<reference evidence="10" key="1">
    <citation type="submission" date="2011-11" db="EMBL/GenBank/DDBJ databases">
        <title>Complete sequence of Desulfosporosinus orientis DSM 765.</title>
        <authorList>
            <person name="Lucas S."/>
            <person name="Han J."/>
            <person name="Lapidus A."/>
            <person name="Cheng J.-F."/>
            <person name="Goodwin L."/>
            <person name="Pitluck S."/>
            <person name="Peters L."/>
            <person name="Ovchinnikova G."/>
            <person name="Teshima H."/>
            <person name="Detter J.C."/>
            <person name="Han C."/>
            <person name="Tapia R."/>
            <person name="Land M."/>
            <person name="Hauser L."/>
            <person name="Kyrpides N."/>
            <person name="Ivanova N."/>
            <person name="Pagani I."/>
            <person name="Pester M."/>
            <person name="Spring S."/>
            <person name="Ollivier B."/>
            <person name="Rattei T."/>
            <person name="Klenk H.-P."/>
            <person name="Wagner M."/>
            <person name="Loy A."/>
            <person name="Woyke T."/>
        </authorList>
    </citation>
    <scope>NUCLEOTIDE SEQUENCE [LARGE SCALE GENOMIC DNA]</scope>
    <source>
        <strain evidence="10">ATCC 19365 / DSM 765 / NCIMB 8382 / VKM B-1628</strain>
    </source>
</reference>
<dbReference type="Gene3D" id="2.20.25.90">
    <property type="entry name" value="ADC-like domains"/>
    <property type="match status" value="1"/>
</dbReference>
<dbReference type="InterPro" id="IPR050612">
    <property type="entry name" value="Prok_Mopterin_Oxidored"/>
</dbReference>
<organism evidence="9 10">
    <name type="scientific">Desulfosporosinus orientis (strain ATCC 19365 / DSM 765 / NCIMB 8382 / VKM B-1628 / Singapore I)</name>
    <name type="common">Desulfotomaculum orientis</name>
    <dbReference type="NCBI Taxonomy" id="768706"/>
    <lineage>
        <taxon>Bacteria</taxon>
        <taxon>Bacillati</taxon>
        <taxon>Bacillota</taxon>
        <taxon>Clostridia</taxon>
        <taxon>Eubacteriales</taxon>
        <taxon>Desulfitobacteriaceae</taxon>
        <taxon>Desulfosporosinus</taxon>
    </lineage>
</organism>
<dbReference type="Pfam" id="PF04879">
    <property type="entry name" value="Molybdop_Fe4S4"/>
    <property type="match status" value="1"/>
</dbReference>
<dbReference type="SUPFAM" id="SSF50692">
    <property type="entry name" value="ADC-like"/>
    <property type="match status" value="1"/>
</dbReference>
<proteinExistence type="inferred from homology"/>
<evidence type="ECO:0000256" key="4">
    <source>
        <dbReference type="ARBA" id="ARBA00022723"/>
    </source>
</evidence>
<dbReference type="SUPFAM" id="SSF53706">
    <property type="entry name" value="Formate dehydrogenase/DMSO reductase, domains 1-3"/>
    <property type="match status" value="1"/>
</dbReference>
<dbReference type="InterPro" id="IPR006656">
    <property type="entry name" value="Mopterin_OxRdtase"/>
</dbReference>
<keyword evidence="3" id="KW-0500">Molybdenum</keyword>
<keyword evidence="10" id="KW-1185">Reference proteome</keyword>
<dbReference type="Gene3D" id="3.40.228.10">
    <property type="entry name" value="Dimethylsulfoxide Reductase, domain 2"/>
    <property type="match status" value="1"/>
</dbReference>
<dbReference type="CDD" id="cd02766">
    <property type="entry name" value="MopB_3"/>
    <property type="match status" value="1"/>
</dbReference>
<dbReference type="Gene3D" id="2.40.40.20">
    <property type="match status" value="1"/>
</dbReference>
<accession>G7W6I5</accession>
<dbReference type="GO" id="GO:0051536">
    <property type="term" value="F:iron-sulfur cluster binding"/>
    <property type="evidence" value="ECO:0007669"/>
    <property type="project" value="UniProtKB-KW"/>
</dbReference>
<evidence type="ECO:0000313" key="10">
    <source>
        <dbReference type="Proteomes" id="UP000006346"/>
    </source>
</evidence>
<keyword evidence="4" id="KW-0479">Metal-binding</keyword>
<dbReference type="KEGG" id="dor:Desor_3106"/>
<dbReference type="Proteomes" id="UP000006346">
    <property type="component" value="Chromosome"/>
</dbReference>
<keyword evidence="6" id="KW-0408">Iron</keyword>
<dbReference type="Gene3D" id="3.40.50.740">
    <property type="match status" value="1"/>
</dbReference>
<dbReference type="InterPro" id="IPR006657">
    <property type="entry name" value="MoPterin_dinucl-bd_dom"/>
</dbReference>
<evidence type="ECO:0000259" key="8">
    <source>
        <dbReference type="PROSITE" id="PS51669"/>
    </source>
</evidence>
<dbReference type="Pfam" id="PF01568">
    <property type="entry name" value="Molydop_binding"/>
    <property type="match status" value="1"/>
</dbReference>
<evidence type="ECO:0000256" key="2">
    <source>
        <dbReference type="ARBA" id="ARBA00010312"/>
    </source>
</evidence>
<dbReference type="PANTHER" id="PTHR43742:SF6">
    <property type="entry name" value="OXIDOREDUCTASE YYAE-RELATED"/>
    <property type="match status" value="1"/>
</dbReference>
<dbReference type="PATRIC" id="fig|768706.3.peg.3125"/>
<protein>
    <submittedName>
        <fullName evidence="9">Anaerobic dehydrogenase, typically selenocysteine-containing</fullName>
    </submittedName>
</protein>
<keyword evidence="5" id="KW-0560">Oxidoreductase</keyword>
<dbReference type="GO" id="GO:0016491">
    <property type="term" value="F:oxidoreductase activity"/>
    <property type="evidence" value="ECO:0007669"/>
    <property type="project" value="UniProtKB-KW"/>
</dbReference>
<dbReference type="InterPro" id="IPR009010">
    <property type="entry name" value="Asp_de-COase-like_dom_sf"/>
</dbReference>
<feature type="domain" description="4Fe-4S Mo/W bis-MGD-type" evidence="8">
    <location>
        <begin position="1"/>
        <end position="58"/>
    </location>
</feature>
<dbReference type="PROSITE" id="PS51669">
    <property type="entry name" value="4FE4S_MOW_BIS_MGD"/>
    <property type="match status" value="1"/>
</dbReference>
<evidence type="ECO:0000256" key="1">
    <source>
        <dbReference type="ARBA" id="ARBA00001942"/>
    </source>
</evidence>
<comment type="cofactor">
    <cofactor evidence="1">
        <name>Mo-bis(molybdopterin guanine dinucleotide)</name>
        <dbReference type="ChEBI" id="CHEBI:60539"/>
    </cofactor>
</comment>
<keyword evidence="7" id="KW-0411">Iron-sulfur</keyword>
<evidence type="ECO:0000256" key="6">
    <source>
        <dbReference type="ARBA" id="ARBA00023004"/>
    </source>
</evidence>
<dbReference type="GO" id="GO:0043546">
    <property type="term" value="F:molybdopterin cofactor binding"/>
    <property type="evidence" value="ECO:0007669"/>
    <property type="project" value="InterPro"/>
</dbReference>